<dbReference type="EMBL" id="JABBGJ010000055">
    <property type="protein sequence ID" value="NMM03534.1"/>
    <property type="molecule type" value="Genomic_DNA"/>
</dbReference>
<comment type="caution">
    <text evidence="1">The sequence shown here is derived from an EMBL/GenBank/DDBJ whole genome shotgun (WGS) entry which is preliminary data.</text>
</comment>
<keyword evidence="2" id="KW-1185">Reference proteome</keyword>
<evidence type="ECO:0000313" key="2">
    <source>
        <dbReference type="Proteomes" id="UP000544134"/>
    </source>
</evidence>
<accession>A0A848IUM2</accession>
<dbReference type="Proteomes" id="UP000544134">
    <property type="component" value="Unassembled WGS sequence"/>
</dbReference>
<dbReference type="AlphaFoldDB" id="A0A848IUM2"/>
<evidence type="ECO:0000313" key="1">
    <source>
        <dbReference type="EMBL" id="NMM03534.1"/>
    </source>
</evidence>
<reference evidence="1 2" key="1">
    <citation type="submission" date="2020-04" db="EMBL/GenBank/DDBJ databases">
        <title>Paraburkholderia sp. RP-4-7 isolated from soil.</title>
        <authorList>
            <person name="Dahal R.H."/>
        </authorList>
    </citation>
    <scope>NUCLEOTIDE SEQUENCE [LARGE SCALE GENOMIC DNA]</scope>
    <source>
        <strain evidence="1 2">RP-4-7</strain>
    </source>
</reference>
<sequence length="134" mass="14908">MSPRVLKTWRTVFHHGEWLTAAQINERQNCPPSGTSQSVSDWKHGGRIYSVTVSGHEYFAAYQFDPCHQPLPVISEVLAALGPLADAGKIAAWFHFPNGWISDDEGRPVAPKDALDRPREVIAAARRNQNTYVA</sequence>
<name>A0A848IUM2_9BURK</name>
<dbReference type="RefSeq" id="WP_169490333.1">
    <property type="nucleotide sequence ID" value="NZ_JABBGJ010000055.1"/>
</dbReference>
<gene>
    <name evidence="1" type="ORF">HHL24_37355</name>
</gene>
<organism evidence="1 2">
    <name type="scientific">Paraburkholderia polaris</name>
    <dbReference type="NCBI Taxonomy" id="2728848"/>
    <lineage>
        <taxon>Bacteria</taxon>
        <taxon>Pseudomonadati</taxon>
        <taxon>Pseudomonadota</taxon>
        <taxon>Betaproteobacteria</taxon>
        <taxon>Burkholderiales</taxon>
        <taxon>Burkholderiaceae</taxon>
        <taxon>Paraburkholderia</taxon>
    </lineage>
</organism>
<protein>
    <submittedName>
        <fullName evidence="1">Uncharacterized protein</fullName>
    </submittedName>
</protein>
<proteinExistence type="predicted"/>